<dbReference type="GeneID" id="16994194"/>
<reference evidence="1 2" key="1">
    <citation type="journal article" date="2004" name="Nature">
        <title>Genome sequence of the ultrasmall unicellular red alga Cyanidioschyzon merolae 10D.</title>
        <authorList>
            <person name="Matsuzaki M."/>
            <person name="Misumi O."/>
            <person name="Shin-i T."/>
            <person name="Maruyama S."/>
            <person name="Takahara M."/>
            <person name="Miyagishima S."/>
            <person name="Mori T."/>
            <person name="Nishida K."/>
            <person name="Yagisawa F."/>
            <person name="Nishida K."/>
            <person name="Yoshida Y."/>
            <person name="Nishimura Y."/>
            <person name="Nakao S."/>
            <person name="Kobayashi T."/>
            <person name="Momoyama Y."/>
            <person name="Higashiyama T."/>
            <person name="Minoda A."/>
            <person name="Sano M."/>
            <person name="Nomoto H."/>
            <person name="Oishi K."/>
            <person name="Hayashi H."/>
            <person name="Ohta F."/>
            <person name="Nishizaka S."/>
            <person name="Haga S."/>
            <person name="Miura S."/>
            <person name="Morishita T."/>
            <person name="Kabeya Y."/>
            <person name="Terasawa K."/>
            <person name="Suzuki Y."/>
            <person name="Ishii Y."/>
            <person name="Asakawa S."/>
            <person name="Takano H."/>
            <person name="Ohta N."/>
            <person name="Kuroiwa H."/>
            <person name="Tanaka K."/>
            <person name="Shimizu N."/>
            <person name="Sugano S."/>
            <person name="Sato N."/>
            <person name="Nozaki H."/>
            <person name="Ogasawara N."/>
            <person name="Kohara Y."/>
            <person name="Kuroiwa T."/>
        </authorList>
    </citation>
    <scope>NUCLEOTIDE SEQUENCE [LARGE SCALE GENOMIC DNA]</scope>
    <source>
        <strain evidence="1 2">10D</strain>
    </source>
</reference>
<name>M1VHB4_CYAM1</name>
<proteinExistence type="predicted"/>
<evidence type="ECO:0000313" key="2">
    <source>
        <dbReference type="Proteomes" id="UP000007014"/>
    </source>
</evidence>
<dbReference type="KEGG" id="cme:CYME_CMJ103C"/>
<dbReference type="Proteomes" id="UP000007014">
    <property type="component" value="Chromosome 10"/>
</dbReference>
<dbReference type="EMBL" id="AP006492">
    <property type="protein sequence ID" value="BAM80238.1"/>
    <property type="molecule type" value="Genomic_DNA"/>
</dbReference>
<organism evidence="1 2">
    <name type="scientific">Cyanidioschyzon merolae (strain NIES-3377 / 10D)</name>
    <name type="common">Unicellular red alga</name>
    <dbReference type="NCBI Taxonomy" id="280699"/>
    <lineage>
        <taxon>Eukaryota</taxon>
        <taxon>Rhodophyta</taxon>
        <taxon>Bangiophyceae</taxon>
        <taxon>Cyanidiales</taxon>
        <taxon>Cyanidiaceae</taxon>
        <taxon>Cyanidioschyzon</taxon>
    </lineage>
</organism>
<evidence type="ECO:0000313" key="1">
    <source>
        <dbReference type="EMBL" id="BAM80238.1"/>
    </source>
</evidence>
<dbReference type="AlphaFoldDB" id="M1VHB4"/>
<sequence length="442" mass="49633">MRPALEASSRRPPKQNAVRAVVRRPPLAGLGQRQIVAPALRRRNPRQRHDISASDWAPKPWHRFLANQRTLKIPPRRLSNHEWQQGVFASACLGARSSQSEARHLRLPETDPTNFRRPIRKNPRNSMAREPKLVPATRSTAQCMNNGTLSSARYVLHALHRAKRLPYVAASICLARSTSYRTQTLLVHEQMLRPFTLTRSCASPCGKDQRPCSAIYSKVAIQARIHRVARKDSGAAVVYDSMSCDSVAAGARSLNVLIPVHTESYKGFLWILTESEKNERTPALQFVNTRVARSLERSAFQNKHLSPERMTCPYPPDFAGLQDSPRMSSLRTSLFFLSSREQAIWNTSTAALRPVRVPAPAARFSRHERCAGNCAPDASRSQSVTLVCAIRDRSCGRVSSKVTRVRQVTQVICFSTTYRISSVHAVARFGPREQHRNALALR</sequence>
<reference evidence="1 2" key="2">
    <citation type="journal article" date="2007" name="BMC Biol.">
        <title>A 100%-complete sequence reveals unusually simple genomic features in the hot-spring red alga Cyanidioschyzon merolae.</title>
        <authorList>
            <person name="Nozaki H."/>
            <person name="Takano H."/>
            <person name="Misumi O."/>
            <person name="Terasawa K."/>
            <person name="Matsuzaki M."/>
            <person name="Maruyama S."/>
            <person name="Nishida K."/>
            <person name="Yagisawa F."/>
            <person name="Yoshida Y."/>
            <person name="Fujiwara T."/>
            <person name="Takio S."/>
            <person name="Tamura K."/>
            <person name="Chung S.J."/>
            <person name="Nakamura S."/>
            <person name="Kuroiwa H."/>
            <person name="Tanaka K."/>
            <person name="Sato N."/>
            <person name="Kuroiwa T."/>
        </authorList>
    </citation>
    <scope>NUCLEOTIDE SEQUENCE [LARGE SCALE GENOMIC DNA]</scope>
    <source>
        <strain evidence="1 2">10D</strain>
    </source>
</reference>
<protein>
    <submittedName>
        <fullName evidence="1">Uncharacterized protein</fullName>
    </submittedName>
</protein>
<dbReference type="HOGENOM" id="CLU_620183_0_0_1"/>
<dbReference type="RefSeq" id="XP_005534845.1">
    <property type="nucleotide sequence ID" value="XM_005534788.1"/>
</dbReference>
<gene>
    <name evidence="1" type="ORF">CYME_CMJ103C</name>
</gene>
<keyword evidence="2" id="KW-1185">Reference proteome</keyword>
<dbReference type="Gramene" id="CMJ103CT">
    <property type="protein sequence ID" value="CMJ103CT"/>
    <property type="gene ID" value="CMJ103C"/>
</dbReference>
<accession>M1VHB4</accession>